<evidence type="ECO:0000256" key="1">
    <source>
        <dbReference type="ARBA" id="ARBA00022737"/>
    </source>
</evidence>
<dbReference type="Pfam" id="PF12796">
    <property type="entry name" value="Ank_2"/>
    <property type="match status" value="2"/>
</dbReference>
<dbReference type="Proteomes" id="UP000785679">
    <property type="component" value="Unassembled WGS sequence"/>
</dbReference>
<name>A0A8J8NPM9_HALGN</name>
<evidence type="ECO:0000256" key="2">
    <source>
        <dbReference type="ARBA" id="ARBA00023043"/>
    </source>
</evidence>
<dbReference type="PROSITE" id="PS50297">
    <property type="entry name" value="ANK_REP_REGION"/>
    <property type="match status" value="4"/>
</dbReference>
<accession>A0A8J8NPM9</accession>
<comment type="caution">
    <text evidence="4">The sequence shown here is derived from an EMBL/GenBank/DDBJ whole genome shotgun (WGS) entry which is preliminary data.</text>
</comment>
<keyword evidence="2 3" id="KW-0040">ANK repeat</keyword>
<dbReference type="Gene3D" id="1.25.40.20">
    <property type="entry name" value="Ankyrin repeat-containing domain"/>
    <property type="match status" value="3"/>
</dbReference>
<dbReference type="PANTHER" id="PTHR24198:SF165">
    <property type="entry name" value="ANKYRIN REPEAT-CONTAINING PROTEIN-RELATED"/>
    <property type="match status" value="1"/>
</dbReference>
<proteinExistence type="predicted"/>
<dbReference type="PANTHER" id="PTHR24198">
    <property type="entry name" value="ANKYRIN REPEAT AND PROTEIN KINASE DOMAIN-CONTAINING PROTEIN"/>
    <property type="match status" value="1"/>
</dbReference>
<evidence type="ECO:0008006" key="6">
    <source>
        <dbReference type="Google" id="ProtNLM"/>
    </source>
</evidence>
<dbReference type="OrthoDB" id="10266001at2759"/>
<gene>
    <name evidence="4" type="ORF">FGO68_gene4319</name>
</gene>
<dbReference type="PROSITE" id="PS50088">
    <property type="entry name" value="ANK_REPEAT"/>
    <property type="match status" value="4"/>
</dbReference>
<feature type="repeat" description="ANK" evidence="3">
    <location>
        <begin position="15"/>
        <end position="40"/>
    </location>
</feature>
<dbReference type="SMART" id="SM00248">
    <property type="entry name" value="ANK"/>
    <property type="match status" value="6"/>
</dbReference>
<evidence type="ECO:0000313" key="5">
    <source>
        <dbReference type="Proteomes" id="UP000785679"/>
    </source>
</evidence>
<sequence>MPWFSEVIDECNNEQGWTPLLWAATKKHMTIVKTLIEHGATPLKAKGDGMNIMHVAASSNDIHVLDYVINLVKNQESTPKDFIDIQNTDGWTPAHLASFMGNFDSLSLLIDHGADLVNKKHAHKMSCVDEIVRNDNADLLECVYPFVHQSLQKRNIREVGSFSLLHLAAGNNGSKSLKYLLESNGEYVNQICNEQDRATPLHFAILANNYDNARLLLKHQANANARDSQGNTPMHFAVAAKNLSMVRMLDDYGANATIKNNDGYCPIDVSVTEDLRDIKMHFVAQQKYKNFDFTGIGLASAAEVTDENFEQPKANKGRSSSYYR</sequence>
<keyword evidence="1" id="KW-0677">Repeat</keyword>
<feature type="repeat" description="ANK" evidence="3">
    <location>
        <begin position="196"/>
        <end position="228"/>
    </location>
</feature>
<dbReference type="InterPro" id="IPR036770">
    <property type="entry name" value="Ankyrin_rpt-contain_sf"/>
</dbReference>
<reference evidence="4" key="1">
    <citation type="submission" date="2019-06" db="EMBL/GenBank/DDBJ databases">
        <authorList>
            <person name="Zheng W."/>
        </authorList>
    </citation>
    <scope>NUCLEOTIDE SEQUENCE</scope>
    <source>
        <strain evidence="4">QDHG01</strain>
    </source>
</reference>
<dbReference type="Pfam" id="PF00023">
    <property type="entry name" value="Ank"/>
    <property type="match status" value="1"/>
</dbReference>
<dbReference type="InterPro" id="IPR002110">
    <property type="entry name" value="Ankyrin_rpt"/>
</dbReference>
<dbReference type="EMBL" id="RRYP01011148">
    <property type="protein sequence ID" value="TNV77920.1"/>
    <property type="molecule type" value="Genomic_DNA"/>
</dbReference>
<dbReference type="SUPFAM" id="SSF48403">
    <property type="entry name" value="Ankyrin repeat"/>
    <property type="match status" value="1"/>
</dbReference>
<keyword evidence="5" id="KW-1185">Reference proteome</keyword>
<dbReference type="AlphaFoldDB" id="A0A8J8NPM9"/>
<protein>
    <recommendedName>
        <fullName evidence="6">Ankyrin repeat domain-containing protein</fullName>
    </recommendedName>
</protein>
<organism evidence="4 5">
    <name type="scientific">Halteria grandinella</name>
    <dbReference type="NCBI Taxonomy" id="5974"/>
    <lineage>
        <taxon>Eukaryota</taxon>
        <taxon>Sar</taxon>
        <taxon>Alveolata</taxon>
        <taxon>Ciliophora</taxon>
        <taxon>Intramacronucleata</taxon>
        <taxon>Spirotrichea</taxon>
        <taxon>Stichotrichia</taxon>
        <taxon>Sporadotrichida</taxon>
        <taxon>Halteriidae</taxon>
        <taxon>Halteria</taxon>
    </lineage>
</organism>
<feature type="repeat" description="ANK" evidence="3">
    <location>
        <begin position="89"/>
        <end position="121"/>
    </location>
</feature>
<feature type="repeat" description="ANK" evidence="3">
    <location>
        <begin position="229"/>
        <end position="261"/>
    </location>
</feature>
<evidence type="ECO:0000256" key="3">
    <source>
        <dbReference type="PROSITE-ProRule" id="PRU00023"/>
    </source>
</evidence>
<evidence type="ECO:0000313" key="4">
    <source>
        <dbReference type="EMBL" id="TNV77920.1"/>
    </source>
</evidence>